<sequence>MSITPSQVTWFSSTPASDIETATKPDHHINDNHDELAKIVHDIAQTSKKSPILVTVIDSGATDSHLTVECKDRERNYNTDHTTVLSQAANVIRQLSTDPKKGEYSLEYRSAKYALKFEPCGLINTLVSAIRRSGHDYVIVHAPEKARGFLHDAFLKSLLGAAAPGLHQSLDDIKKQTEVVPPPMKAQEELNRLLKSVSEVVRELKKKGLLAGSKPMWTVPTKNKEKTNEVSTRLLANGRPSDAVQWAGKISSESGVPEQPWGNEGPQGLSNRLANCATAMFDEEEHLKDVGFVAVCGIENGFHTHELEGEKGKRTVSADHIHQGYANSKGGYYGLVGEGLTVPEAYVQFQKTFFPHLTIGKVLAAFLPVNDANWHEALCPDGSGRSRFDYAVDVKNAPEWNPWHKA</sequence>
<dbReference type="AlphaFoldDB" id="A0AAJ0CNW3"/>
<proteinExistence type="predicted"/>
<evidence type="ECO:0000313" key="1">
    <source>
        <dbReference type="EMBL" id="KAK2595069.1"/>
    </source>
</evidence>
<reference evidence="1" key="1">
    <citation type="submission" date="2023-06" db="EMBL/GenBank/DDBJ databases">
        <title>Conoideocrella luteorostrata (Hypocreales: Clavicipitaceae), a potential biocontrol fungus for elongate hemlock scale in United States Christmas tree production areas.</title>
        <authorList>
            <person name="Barrett H."/>
            <person name="Lovett B."/>
            <person name="Macias A.M."/>
            <person name="Stajich J.E."/>
            <person name="Kasson M.T."/>
        </authorList>
    </citation>
    <scope>NUCLEOTIDE SEQUENCE</scope>
    <source>
        <strain evidence="1">ARSEF 14590</strain>
    </source>
</reference>
<evidence type="ECO:0000313" key="2">
    <source>
        <dbReference type="Proteomes" id="UP001251528"/>
    </source>
</evidence>
<keyword evidence="2" id="KW-1185">Reference proteome</keyword>
<organism evidence="1 2">
    <name type="scientific">Conoideocrella luteorostrata</name>
    <dbReference type="NCBI Taxonomy" id="1105319"/>
    <lineage>
        <taxon>Eukaryota</taxon>
        <taxon>Fungi</taxon>
        <taxon>Dikarya</taxon>
        <taxon>Ascomycota</taxon>
        <taxon>Pezizomycotina</taxon>
        <taxon>Sordariomycetes</taxon>
        <taxon>Hypocreomycetidae</taxon>
        <taxon>Hypocreales</taxon>
        <taxon>Clavicipitaceae</taxon>
        <taxon>Conoideocrella</taxon>
    </lineage>
</organism>
<dbReference type="Proteomes" id="UP001251528">
    <property type="component" value="Unassembled WGS sequence"/>
</dbReference>
<dbReference type="SUPFAM" id="SSF52972">
    <property type="entry name" value="ITPase-like"/>
    <property type="match status" value="1"/>
</dbReference>
<comment type="caution">
    <text evidence="1">The sequence shown here is derived from an EMBL/GenBank/DDBJ whole genome shotgun (WGS) entry which is preliminary data.</text>
</comment>
<dbReference type="EMBL" id="JASWJB010000144">
    <property type="protein sequence ID" value="KAK2595069.1"/>
    <property type="molecule type" value="Genomic_DNA"/>
</dbReference>
<name>A0AAJ0CNW3_9HYPO</name>
<accession>A0AAJ0CNW3</accession>
<protein>
    <submittedName>
        <fullName evidence="1">Uncharacterized protein</fullName>
    </submittedName>
</protein>
<dbReference type="InterPro" id="IPR029001">
    <property type="entry name" value="ITPase-like_fam"/>
</dbReference>
<gene>
    <name evidence="1" type="ORF">QQS21_007200</name>
</gene>
<dbReference type="Gene3D" id="3.90.950.10">
    <property type="match status" value="1"/>
</dbReference>